<dbReference type="EMBL" id="JAAALK010000079">
    <property type="protein sequence ID" value="KAG8099530.1"/>
    <property type="molecule type" value="Genomic_DNA"/>
</dbReference>
<feature type="signal peptide" evidence="1">
    <location>
        <begin position="1"/>
        <end position="25"/>
    </location>
</feature>
<reference evidence="2" key="2">
    <citation type="submission" date="2021-02" db="EMBL/GenBank/DDBJ databases">
        <authorList>
            <person name="Kimball J.A."/>
            <person name="Haas M.W."/>
            <person name="Macchietto M."/>
            <person name="Kono T."/>
            <person name="Duquette J."/>
            <person name="Shao M."/>
        </authorList>
    </citation>
    <scope>NUCLEOTIDE SEQUENCE</scope>
    <source>
        <tissue evidence="2">Fresh leaf tissue</tissue>
    </source>
</reference>
<feature type="chain" id="PRO_5035268634" evidence="1">
    <location>
        <begin position="26"/>
        <end position="115"/>
    </location>
</feature>
<organism evidence="2 3">
    <name type="scientific">Zizania palustris</name>
    <name type="common">Northern wild rice</name>
    <dbReference type="NCBI Taxonomy" id="103762"/>
    <lineage>
        <taxon>Eukaryota</taxon>
        <taxon>Viridiplantae</taxon>
        <taxon>Streptophyta</taxon>
        <taxon>Embryophyta</taxon>
        <taxon>Tracheophyta</taxon>
        <taxon>Spermatophyta</taxon>
        <taxon>Magnoliopsida</taxon>
        <taxon>Liliopsida</taxon>
        <taxon>Poales</taxon>
        <taxon>Poaceae</taxon>
        <taxon>BOP clade</taxon>
        <taxon>Oryzoideae</taxon>
        <taxon>Oryzeae</taxon>
        <taxon>Zizaniinae</taxon>
        <taxon>Zizania</taxon>
    </lineage>
</organism>
<dbReference type="AlphaFoldDB" id="A0A8J5X2G9"/>
<proteinExistence type="predicted"/>
<reference evidence="2" key="1">
    <citation type="journal article" date="2021" name="bioRxiv">
        <title>Whole Genome Assembly and Annotation of Northern Wild Rice, Zizania palustris L., Supports a Whole Genome Duplication in the Zizania Genus.</title>
        <authorList>
            <person name="Haas M."/>
            <person name="Kono T."/>
            <person name="Macchietto M."/>
            <person name="Millas R."/>
            <person name="McGilp L."/>
            <person name="Shao M."/>
            <person name="Duquette J."/>
            <person name="Hirsch C.N."/>
            <person name="Kimball J."/>
        </authorList>
    </citation>
    <scope>NUCLEOTIDE SEQUENCE</scope>
    <source>
        <tissue evidence="2">Fresh leaf tissue</tissue>
    </source>
</reference>
<sequence length="115" mass="12315">MGSVYTCSSHLKLFLWETTPLLVVAIHVGSNDAEPLSALQSQFVFVRDGIVGVCRHRVIVYGARRVTEDEEGGFGVYGVPWPQVAVGEVVGFSSSLEAVAVAVVSMAMESSSQVR</sequence>
<comment type="caution">
    <text evidence="2">The sequence shown here is derived from an EMBL/GenBank/DDBJ whole genome shotgun (WGS) entry which is preliminary data.</text>
</comment>
<keyword evidence="3" id="KW-1185">Reference proteome</keyword>
<dbReference type="Proteomes" id="UP000729402">
    <property type="component" value="Unassembled WGS sequence"/>
</dbReference>
<evidence type="ECO:0000313" key="2">
    <source>
        <dbReference type="EMBL" id="KAG8099530.1"/>
    </source>
</evidence>
<keyword evidence="1" id="KW-0732">Signal</keyword>
<evidence type="ECO:0000256" key="1">
    <source>
        <dbReference type="SAM" id="SignalP"/>
    </source>
</evidence>
<gene>
    <name evidence="2" type="ORF">GUJ93_ZPchr0013g36517</name>
</gene>
<protein>
    <submittedName>
        <fullName evidence="2">Uncharacterized protein</fullName>
    </submittedName>
</protein>
<name>A0A8J5X2G9_ZIZPA</name>
<accession>A0A8J5X2G9</accession>
<evidence type="ECO:0000313" key="3">
    <source>
        <dbReference type="Proteomes" id="UP000729402"/>
    </source>
</evidence>